<dbReference type="AlphaFoldDB" id="A0AAN9T6C1"/>
<protein>
    <submittedName>
        <fullName evidence="1">Uncharacterized protein</fullName>
    </submittedName>
</protein>
<evidence type="ECO:0000313" key="1">
    <source>
        <dbReference type="EMBL" id="KAK7407313.1"/>
    </source>
</evidence>
<keyword evidence="2" id="KW-1185">Reference proteome</keyword>
<evidence type="ECO:0000313" key="2">
    <source>
        <dbReference type="Proteomes" id="UP001386955"/>
    </source>
</evidence>
<sequence>MIAVQSDKARLGSTYASNCSVEWFWMAGSPTFAKERKGTETRSAEANEMIEKRAKEKKSQTPSSSKRFVFHSSLRIGTVSSAPLLRSPSANLR</sequence>
<comment type="caution">
    <text evidence="1">The sequence shown here is derived from an EMBL/GenBank/DDBJ whole genome shotgun (WGS) entry which is preliminary data.</text>
</comment>
<name>A0AAN9T6C1_PSOTE</name>
<accession>A0AAN9T6C1</accession>
<dbReference type="EMBL" id="JAYMYS010000002">
    <property type="protein sequence ID" value="KAK7407313.1"/>
    <property type="molecule type" value="Genomic_DNA"/>
</dbReference>
<gene>
    <name evidence="1" type="ORF">VNO78_09119</name>
</gene>
<proteinExistence type="predicted"/>
<organism evidence="1 2">
    <name type="scientific">Psophocarpus tetragonolobus</name>
    <name type="common">Winged bean</name>
    <name type="synonym">Dolichos tetragonolobus</name>
    <dbReference type="NCBI Taxonomy" id="3891"/>
    <lineage>
        <taxon>Eukaryota</taxon>
        <taxon>Viridiplantae</taxon>
        <taxon>Streptophyta</taxon>
        <taxon>Embryophyta</taxon>
        <taxon>Tracheophyta</taxon>
        <taxon>Spermatophyta</taxon>
        <taxon>Magnoliopsida</taxon>
        <taxon>eudicotyledons</taxon>
        <taxon>Gunneridae</taxon>
        <taxon>Pentapetalae</taxon>
        <taxon>rosids</taxon>
        <taxon>fabids</taxon>
        <taxon>Fabales</taxon>
        <taxon>Fabaceae</taxon>
        <taxon>Papilionoideae</taxon>
        <taxon>50 kb inversion clade</taxon>
        <taxon>NPAAA clade</taxon>
        <taxon>indigoferoid/millettioid clade</taxon>
        <taxon>Phaseoleae</taxon>
        <taxon>Psophocarpus</taxon>
    </lineage>
</organism>
<reference evidence="1 2" key="1">
    <citation type="submission" date="2024-01" db="EMBL/GenBank/DDBJ databases">
        <title>The genomes of 5 underutilized Papilionoideae crops provide insights into root nodulation and disease resistanc.</title>
        <authorList>
            <person name="Jiang F."/>
        </authorList>
    </citation>
    <scope>NUCLEOTIDE SEQUENCE [LARGE SCALE GENOMIC DNA]</scope>
    <source>
        <strain evidence="1">DUOXIRENSHENG_FW03</strain>
        <tissue evidence="1">Leaves</tissue>
    </source>
</reference>
<dbReference type="Proteomes" id="UP001386955">
    <property type="component" value="Unassembled WGS sequence"/>
</dbReference>